<proteinExistence type="predicted"/>
<comment type="caution">
    <text evidence="1">The sequence shown here is derived from an EMBL/GenBank/DDBJ whole genome shotgun (WGS) entry which is preliminary data.</text>
</comment>
<reference evidence="1" key="1">
    <citation type="journal article" date="2020" name="mSystems">
        <title>Genome- and Community-Level Interaction Insights into Carbon Utilization and Element Cycling Functions of Hydrothermarchaeota in Hydrothermal Sediment.</title>
        <authorList>
            <person name="Zhou Z."/>
            <person name="Liu Y."/>
            <person name="Xu W."/>
            <person name="Pan J."/>
            <person name="Luo Z.H."/>
            <person name="Li M."/>
        </authorList>
    </citation>
    <scope>NUCLEOTIDE SEQUENCE [LARGE SCALE GENOMIC DNA]</scope>
    <source>
        <strain evidence="1">HyVt-493</strain>
    </source>
</reference>
<organism evidence="1">
    <name type="scientific">Leucothrix mucor</name>
    <dbReference type="NCBI Taxonomy" id="45248"/>
    <lineage>
        <taxon>Bacteria</taxon>
        <taxon>Pseudomonadati</taxon>
        <taxon>Pseudomonadota</taxon>
        <taxon>Gammaproteobacteria</taxon>
        <taxon>Thiotrichales</taxon>
        <taxon>Thiotrichaceae</taxon>
        <taxon>Leucothrix</taxon>
    </lineage>
</organism>
<evidence type="ECO:0008006" key="2">
    <source>
        <dbReference type="Google" id="ProtNLM"/>
    </source>
</evidence>
<gene>
    <name evidence="1" type="ORF">ENJ51_11395</name>
</gene>
<dbReference type="EMBL" id="DRMS01000429">
    <property type="protein sequence ID" value="HFC93403.1"/>
    <property type="molecule type" value="Genomic_DNA"/>
</dbReference>
<protein>
    <recommendedName>
        <fullName evidence="2">Lipoprotein</fullName>
    </recommendedName>
</protein>
<evidence type="ECO:0000313" key="1">
    <source>
        <dbReference type="EMBL" id="HFC93403.1"/>
    </source>
</evidence>
<dbReference type="PROSITE" id="PS51257">
    <property type="entry name" value="PROKAR_LIPOPROTEIN"/>
    <property type="match status" value="1"/>
</dbReference>
<accession>A0A7V2T4V3</accession>
<dbReference type="Proteomes" id="UP000885750">
    <property type="component" value="Unassembled WGS sequence"/>
</dbReference>
<name>A0A7V2T4V3_LEUMU</name>
<dbReference type="AlphaFoldDB" id="A0A7V2T4V3"/>
<sequence>MIFARTNISRIVILFTALLLLSACTSVRYKGVSYDNKKKLTTVSAITSSEQNKIMALKRAIMTLGPNIDPQEAHFVAREGVMYPMVLSNQYGLVSPPLLQNVLVNYGYRKNGLCWQWTRDMGKQLGRKPLKTLDFHHAVAFRRNYWKEHSTLVVSAKGKKVRDGIVLDPWRNSGNLYWNFVKRDTKYPWVKFTN</sequence>